<feature type="region of interest" description="Disordered" evidence="2">
    <location>
        <begin position="151"/>
        <end position="219"/>
    </location>
</feature>
<feature type="compositionally biased region" description="Polar residues" evidence="2">
    <location>
        <begin position="309"/>
        <end position="322"/>
    </location>
</feature>
<dbReference type="EMBL" id="CAXHTA020000012">
    <property type="protein sequence ID" value="CAL5225623.1"/>
    <property type="molecule type" value="Genomic_DNA"/>
</dbReference>
<accession>A0ABP1G0F4</accession>
<evidence type="ECO:0000313" key="3">
    <source>
        <dbReference type="EMBL" id="CAL5225623.1"/>
    </source>
</evidence>
<feature type="compositionally biased region" description="Polar residues" evidence="2">
    <location>
        <begin position="163"/>
        <end position="196"/>
    </location>
</feature>
<feature type="compositionally biased region" description="Low complexity" evidence="2">
    <location>
        <begin position="269"/>
        <end position="295"/>
    </location>
</feature>
<sequence>MFSDTESSYYLRYGMPRCAEGKAPRWEGESQVDEDAFLRMREEFLQMKRKEQQNHQKMRELAAQLARTEEAAKRLMVRSDRSARGGAAARLLAAEKELCRVSADATETHSKLRQFARSNKELKGRNAELKGKLEGALRDQRRLVVEVGKAERQRGRLGLMHQPQLQHAVTGTGRQEDSSVQTHSPGQPSSPGSTAEASGPGITGHAAEEAAAADKGDQSARALRKLKMLSLSRCDSPRIPAGHGSTGSPQALHSLEEQVREAGHKAQNLQQQLSAIQAHQQTPASAPQPRQSPSTGTVKQDLKHPLSAVQAQWQTPCSSPQEQPLNAYLQQRSAQFTQETIHAPQQALGSRHIEVSHPACAPDPDIRAQTHSGSLKSFEQRMRTGSSVSPPAQSGKGWSGGGQQLIDMRGNEANLAHSGGCFWRRVCPGIEGWPDPERWLTIALHSVRLHPQHAQRHARQRLFLMYSFLPSLCPAEEQCTHSLPATDTLLTFQHVQAYDIRGEGKPAHSSTTSHACTSSQLVMPVCLVRQSSDLARMQHQQVGICRLSLEEGDCLHACRVLHDEHGDAAATLTVSVTGSGCMTS</sequence>
<reference evidence="3 4" key="1">
    <citation type="submission" date="2024-06" db="EMBL/GenBank/DDBJ databases">
        <authorList>
            <person name="Kraege A."/>
            <person name="Thomma B."/>
        </authorList>
    </citation>
    <scope>NUCLEOTIDE SEQUENCE [LARGE SCALE GENOMIC DNA]</scope>
</reference>
<keyword evidence="4" id="KW-1185">Reference proteome</keyword>
<comment type="caution">
    <text evidence="3">The sequence shown here is derived from an EMBL/GenBank/DDBJ whole genome shotgun (WGS) entry which is preliminary data.</text>
</comment>
<name>A0ABP1G0F4_9CHLO</name>
<evidence type="ECO:0000313" key="4">
    <source>
        <dbReference type="Proteomes" id="UP001497392"/>
    </source>
</evidence>
<feature type="compositionally biased region" description="Basic and acidic residues" evidence="2">
    <location>
        <begin position="206"/>
        <end position="218"/>
    </location>
</feature>
<protein>
    <submittedName>
        <fullName evidence="3">G8478 protein</fullName>
    </submittedName>
</protein>
<gene>
    <name evidence="3" type="primary">g8478</name>
    <name evidence="3" type="ORF">VP750_LOCUS7282</name>
</gene>
<keyword evidence="1" id="KW-0175">Coiled coil</keyword>
<evidence type="ECO:0000256" key="2">
    <source>
        <dbReference type="SAM" id="MobiDB-lite"/>
    </source>
</evidence>
<evidence type="ECO:0000256" key="1">
    <source>
        <dbReference type="SAM" id="Coils"/>
    </source>
</evidence>
<proteinExistence type="predicted"/>
<feature type="region of interest" description="Disordered" evidence="2">
    <location>
        <begin position="259"/>
        <end position="322"/>
    </location>
</feature>
<feature type="coiled-coil region" evidence="1">
    <location>
        <begin position="47"/>
        <end position="78"/>
    </location>
</feature>
<feature type="region of interest" description="Disordered" evidence="2">
    <location>
        <begin position="379"/>
        <end position="403"/>
    </location>
</feature>
<organism evidence="3 4">
    <name type="scientific">Coccomyxa viridis</name>
    <dbReference type="NCBI Taxonomy" id="1274662"/>
    <lineage>
        <taxon>Eukaryota</taxon>
        <taxon>Viridiplantae</taxon>
        <taxon>Chlorophyta</taxon>
        <taxon>core chlorophytes</taxon>
        <taxon>Trebouxiophyceae</taxon>
        <taxon>Trebouxiophyceae incertae sedis</taxon>
        <taxon>Coccomyxaceae</taxon>
        <taxon>Coccomyxa</taxon>
    </lineage>
</organism>
<feature type="compositionally biased region" description="Polar residues" evidence="2">
    <location>
        <begin position="379"/>
        <end position="392"/>
    </location>
</feature>
<feature type="coiled-coil region" evidence="1">
    <location>
        <begin position="112"/>
        <end position="139"/>
    </location>
</feature>
<dbReference type="Proteomes" id="UP001497392">
    <property type="component" value="Unassembled WGS sequence"/>
</dbReference>